<sequence>MNPGEALPAVQPDAQSDGTTVLGASDVARALTRIAHEIVERAKGTDDVVLLGIPTRGVTLARRLATRLAQIDPTFDAAARTGELDVTMYRDDLRRHPTRSVGVTRLPDVGIEGRTVVLVDDVLYSGRTIRAALDALGDLGRPRAVRLACLVDRGHRELPIRPDFVGKNLPTATSERVRVRLAEVDDVDDAVVISGRTDDQGATR</sequence>
<comment type="catalytic activity">
    <reaction evidence="4">
        <text>UMP + diphosphate = 5-phospho-alpha-D-ribose 1-diphosphate + uracil</text>
        <dbReference type="Rhea" id="RHEA:13017"/>
        <dbReference type="ChEBI" id="CHEBI:17568"/>
        <dbReference type="ChEBI" id="CHEBI:33019"/>
        <dbReference type="ChEBI" id="CHEBI:57865"/>
        <dbReference type="ChEBI" id="CHEBI:58017"/>
        <dbReference type="EC" id="2.4.2.9"/>
    </reaction>
</comment>
<gene>
    <name evidence="4" type="primary">pyrR</name>
    <name evidence="6" type="ORF">ATJ88_1942</name>
</gene>
<feature type="domain" description="Phosphoribosyltransferase" evidence="5">
    <location>
        <begin position="27"/>
        <end position="163"/>
    </location>
</feature>
<feature type="short sequence motif" description="PRPP-binding" evidence="4">
    <location>
        <begin position="116"/>
        <end position="128"/>
    </location>
</feature>
<dbReference type="CDD" id="cd06223">
    <property type="entry name" value="PRTases_typeI"/>
    <property type="match status" value="1"/>
</dbReference>
<name>A0A2A9EWJ9_9MICO</name>
<dbReference type="RefSeq" id="WP_098465250.1">
    <property type="nucleotide sequence ID" value="NZ_PDJJ01000001.1"/>
</dbReference>
<evidence type="ECO:0000256" key="4">
    <source>
        <dbReference type="HAMAP-Rule" id="MF_01219"/>
    </source>
</evidence>
<accession>A0A2A9EWJ9</accession>
<dbReference type="PANTHER" id="PTHR11608:SF0">
    <property type="entry name" value="BIFUNCTIONAL PROTEIN PYRR"/>
    <property type="match status" value="1"/>
</dbReference>
<dbReference type="HAMAP" id="MF_01219">
    <property type="entry name" value="PyrR"/>
    <property type="match status" value="1"/>
</dbReference>
<dbReference type="GO" id="GO:0004845">
    <property type="term" value="F:uracil phosphoribosyltransferase activity"/>
    <property type="evidence" value="ECO:0007669"/>
    <property type="project" value="UniProtKB-UniRule"/>
</dbReference>
<organism evidence="6 7">
    <name type="scientific">Isoptericola jiangsuensis</name>
    <dbReference type="NCBI Taxonomy" id="548579"/>
    <lineage>
        <taxon>Bacteria</taxon>
        <taxon>Bacillati</taxon>
        <taxon>Actinomycetota</taxon>
        <taxon>Actinomycetes</taxon>
        <taxon>Micrococcales</taxon>
        <taxon>Promicromonosporaceae</taxon>
        <taxon>Isoptericola</taxon>
    </lineage>
</organism>
<evidence type="ECO:0000256" key="2">
    <source>
        <dbReference type="ARBA" id="ARBA00023015"/>
    </source>
</evidence>
<dbReference type="NCBIfam" id="NF003547">
    <property type="entry name" value="PRK05205.1-3"/>
    <property type="match status" value="1"/>
</dbReference>
<dbReference type="EC" id="2.4.2.9" evidence="4"/>
<dbReference type="Pfam" id="PF00156">
    <property type="entry name" value="Pribosyltran"/>
    <property type="match status" value="1"/>
</dbReference>
<evidence type="ECO:0000313" key="7">
    <source>
        <dbReference type="Proteomes" id="UP000224130"/>
    </source>
</evidence>
<dbReference type="SUPFAM" id="SSF53271">
    <property type="entry name" value="PRTase-like"/>
    <property type="match status" value="1"/>
</dbReference>
<comment type="function">
    <text evidence="4">Also displays a weak uracil phosphoribosyltransferase activity which is not physiologically significant.</text>
</comment>
<dbReference type="GO" id="GO:0006355">
    <property type="term" value="P:regulation of DNA-templated transcription"/>
    <property type="evidence" value="ECO:0007669"/>
    <property type="project" value="UniProtKB-UniRule"/>
</dbReference>
<protein>
    <recommendedName>
        <fullName evidence="4">Bifunctional protein PyrR</fullName>
    </recommendedName>
    <domain>
        <recommendedName>
            <fullName evidence="4">Pyrimidine operon regulatory protein</fullName>
        </recommendedName>
    </domain>
    <domain>
        <recommendedName>
            <fullName evidence="4">Uracil phosphoribosyltransferase</fullName>
            <shortName evidence="4">UPRTase</shortName>
            <ecNumber evidence="4">2.4.2.9</ecNumber>
        </recommendedName>
    </domain>
</protein>
<dbReference type="FunFam" id="3.40.50.2020:FF:000020">
    <property type="entry name" value="Bifunctional protein PyrR"/>
    <property type="match status" value="1"/>
</dbReference>
<evidence type="ECO:0000313" key="6">
    <source>
        <dbReference type="EMBL" id="PFG43258.1"/>
    </source>
</evidence>
<keyword evidence="2 4" id="KW-0805">Transcription regulation</keyword>
<keyword evidence="4 6" id="KW-0808">Transferase</keyword>
<keyword evidence="4 6" id="KW-0328">Glycosyltransferase</keyword>
<evidence type="ECO:0000256" key="1">
    <source>
        <dbReference type="ARBA" id="ARBA00005565"/>
    </source>
</evidence>
<dbReference type="InterPro" id="IPR023050">
    <property type="entry name" value="PyrR"/>
</dbReference>
<dbReference type="PANTHER" id="PTHR11608">
    <property type="entry name" value="BIFUNCTIONAL PROTEIN PYRR"/>
    <property type="match status" value="1"/>
</dbReference>
<reference evidence="6 7" key="1">
    <citation type="submission" date="2017-10" db="EMBL/GenBank/DDBJ databases">
        <title>Sequencing the genomes of 1000 actinobacteria strains.</title>
        <authorList>
            <person name="Klenk H.-P."/>
        </authorList>
    </citation>
    <scope>NUCLEOTIDE SEQUENCE [LARGE SCALE GENOMIC DNA]</scope>
    <source>
        <strain evidence="6 7">DSM 21863</strain>
    </source>
</reference>
<dbReference type="InterPro" id="IPR000836">
    <property type="entry name" value="PRTase_dom"/>
</dbReference>
<evidence type="ECO:0000256" key="3">
    <source>
        <dbReference type="ARBA" id="ARBA00023163"/>
    </source>
</evidence>
<dbReference type="AlphaFoldDB" id="A0A2A9EWJ9"/>
<dbReference type="InterPro" id="IPR029057">
    <property type="entry name" value="PRTase-like"/>
</dbReference>
<keyword evidence="7" id="KW-1185">Reference proteome</keyword>
<dbReference type="EMBL" id="PDJJ01000001">
    <property type="protein sequence ID" value="PFG43258.1"/>
    <property type="molecule type" value="Genomic_DNA"/>
</dbReference>
<comment type="similarity">
    <text evidence="1 4">Belongs to the purine/pyrimidine phosphoribosyltransferase family. PyrR subfamily.</text>
</comment>
<dbReference type="InterPro" id="IPR050137">
    <property type="entry name" value="PyrR_bifunctional"/>
</dbReference>
<comment type="caution">
    <text evidence="6">The sequence shown here is derived from an EMBL/GenBank/DDBJ whole genome shotgun (WGS) entry which is preliminary data.</text>
</comment>
<keyword evidence="3 4" id="KW-0804">Transcription</keyword>
<dbReference type="Gene3D" id="3.40.50.2020">
    <property type="match status" value="1"/>
</dbReference>
<dbReference type="NCBIfam" id="NF003549">
    <property type="entry name" value="PRK05205.1-5"/>
    <property type="match status" value="1"/>
</dbReference>
<proteinExistence type="inferred from homology"/>
<dbReference type="Proteomes" id="UP000224130">
    <property type="component" value="Unassembled WGS sequence"/>
</dbReference>
<evidence type="ECO:0000259" key="5">
    <source>
        <dbReference type="Pfam" id="PF00156"/>
    </source>
</evidence>
<comment type="function">
    <text evidence="4">Regulates the transcription of the pyrimidine nucleotide (pyr) operon in response to exogenous pyrimidines.</text>
</comment>